<comment type="caution">
    <text evidence="2">The sequence shown here is derived from an EMBL/GenBank/DDBJ whole genome shotgun (WGS) entry which is preliminary data.</text>
</comment>
<feature type="compositionally biased region" description="Basic and acidic residues" evidence="1">
    <location>
        <begin position="100"/>
        <end position="110"/>
    </location>
</feature>
<gene>
    <name evidence="2" type="ORF">HK16_03050</name>
</gene>
<feature type="region of interest" description="Disordered" evidence="1">
    <location>
        <begin position="34"/>
        <end position="56"/>
    </location>
</feature>
<name>A0A252EDV6_9PROT</name>
<feature type="compositionally biased region" description="Polar residues" evidence="1">
    <location>
        <begin position="40"/>
        <end position="56"/>
    </location>
</feature>
<dbReference type="Proteomes" id="UP000195072">
    <property type="component" value="Unassembled WGS sequence"/>
</dbReference>
<evidence type="ECO:0000313" key="3">
    <source>
        <dbReference type="Proteomes" id="UP000195072"/>
    </source>
</evidence>
<dbReference type="EMBL" id="JOOZ01000139">
    <property type="protein sequence ID" value="OUL64660.1"/>
    <property type="molecule type" value="Genomic_DNA"/>
</dbReference>
<reference evidence="2 3" key="1">
    <citation type="submission" date="2014-06" db="EMBL/GenBank/DDBJ databases">
        <authorList>
            <person name="Ju J."/>
            <person name="Zhang J."/>
        </authorList>
    </citation>
    <scope>NUCLEOTIDE SEQUENCE [LARGE SCALE GENOMIC DNA]</scope>
    <source>
        <strain evidence="2">DmL_050</strain>
    </source>
</reference>
<proteinExistence type="predicted"/>
<evidence type="ECO:0000256" key="1">
    <source>
        <dbReference type="SAM" id="MobiDB-lite"/>
    </source>
</evidence>
<sequence length="110" mass="11806">MSCGIESPKQLFRVERRWKGPMLPNGLQILGGDGLPSTAHFRTSPTDRGGSNSADASAQIIVGEIDTGCRRPPFLDMSRGMAGGTGLSRKDSHAGQSRSNYDRRKMDGKG</sequence>
<accession>A0A252EDV6</accession>
<protein>
    <submittedName>
        <fullName evidence="2">Uncharacterized protein</fullName>
    </submittedName>
</protein>
<organism evidence="2 3">
    <name type="scientific">Acetobacter senegalensis</name>
    <dbReference type="NCBI Taxonomy" id="446692"/>
    <lineage>
        <taxon>Bacteria</taxon>
        <taxon>Pseudomonadati</taxon>
        <taxon>Pseudomonadota</taxon>
        <taxon>Alphaproteobacteria</taxon>
        <taxon>Acetobacterales</taxon>
        <taxon>Acetobacteraceae</taxon>
        <taxon>Acetobacter</taxon>
    </lineage>
</organism>
<feature type="region of interest" description="Disordered" evidence="1">
    <location>
        <begin position="69"/>
        <end position="110"/>
    </location>
</feature>
<evidence type="ECO:0000313" key="2">
    <source>
        <dbReference type="EMBL" id="OUL64660.1"/>
    </source>
</evidence>
<dbReference type="AlphaFoldDB" id="A0A252EDV6"/>